<reference evidence="6 7" key="1">
    <citation type="journal article" date="2015" name="Nat. Commun.">
        <title>Outbred genome sequencing and CRISPR/Cas9 gene editing in butterflies.</title>
        <authorList>
            <person name="Li X."/>
            <person name="Fan D."/>
            <person name="Zhang W."/>
            <person name="Liu G."/>
            <person name="Zhang L."/>
            <person name="Zhao L."/>
            <person name="Fang X."/>
            <person name="Chen L."/>
            <person name="Dong Y."/>
            <person name="Chen Y."/>
            <person name="Ding Y."/>
            <person name="Zhao R."/>
            <person name="Feng M."/>
            <person name="Zhu Y."/>
            <person name="Feng Y."/>
            <person name="Jiang X."/>
            <person name="Zhu D."/>
            <person name="Xiang H."/>
            <person name="Feng X."/>
            <person name="Li S."/>
            <person name="Wang J."/>
            <person name="Zhang G."/>
            <person name="Kronforst M.R."/>
            <person name="Wang W."/>
        </authorList>
    </citation>
    <scope>NUCLEOTIDE SEQUENCE [LARGE SCALE GENOMIC DNA]</scope>
    <source>
        <strain evidence="6">Ya'a_city_454_Pm</strain>
        <tissue evidence="6">Whole body</tissue>
    </source>
</reference>
<dbReference type="InterPro" id="IPR002073">
    <property type="entry name" value="PDEase_catalytic_dom"/>
</dbReference>
<feature type="region of interest" description="Disordered" evidence="4">
    <location>
        <begin position="304"/>
        <end position="328"/>
    </location>
</feature>
<dbReference type="PRINTS" id="PR00387">
    <property type="entry name" value="PDIESTERASE1"/>
</dbReference>
<feature type="region of interest" description="Disordered" evidence="4">
    <location>
        <begin position="457"/>
        <end position="479"/>
    </location>
</feature>
<dbReference type="Pfam" id="PF00233">
    <property type="entry name" value="PDEase_I"/>
    <property type="match status" value="1"/>
</dbReference>
<dbReference type="Proteomes" id="UP000053240">
    <property type="component" value="Unassembled WGS sequence"/>
</dbReference>
<evidence type="ECO:0000256" key="3">
    <source>
        <dbReference type="PIRSR" id="PIRSR623088-3"/>
    </source>
</evidence>
<keyword evidence="2" id="KW-0378">Hydrolase</keyword>
<dbReference type="InParanoid" id="A0A194QXS9"/>
<dbReference type="PROSITE" id="PS51845">
    <property type="entry name" value="PDEASE_I_2"/>
    <property type="match status" value="1"/>
</dbReference>
<dbReference type="GO" id="GO:0046872">
    <property type="term" value="F:metal ion binding"/>
    <property type="evidence" value="ECO:0007669"/>
    <property type="project" value="UniProtKB-KW"/>
</dbReference>
<feature type="region of interest" description="Disordered" evidence="4">
    <location>
        <begin position="421"/>
        <end position="443"/>
    </location>
</feature>
<feature type="compositionally biased region" description="Polar residues" evidence="4">
    <location>
        <begin position="311"/>
        <end position="321"/>
    </location>
</feature>
<feature type="compositionally biased region" description="Low complexity" evidence="4">
    <location>
        <begin position="421"/>
        <end position="434"/>
    </location>
</feature>
<protein>
    <submittedName>
        <fullName evidence="6">High affinity cAMP-specific 3',5'-cyclic phosphodiesterase 7A</fullName>
    </submittedName>
</protein>
<evidence type="ECO:0000313" key="6">
    <source>
        <dbReference type="EMBL" id="KPJ10282.1"/>
    </source>
</evidence>
<proteinExistence type="predicted"/>
<gene>
    <name evidence="6" type="ORF">RR48_08942</name>
</gene>
<feature type="domain" description="PDEase" evidence="5">
    <location>
        <begin position="1"/>
        <end position="115"/>
    </location>
</feature>
<keyword evidence="7" id="KW-1185">Reference proteome</keyword>
<dbReference type="GO" id="GO:0004114">
    <property type="term" value="F:3',5'-cyclic-nucleotide phosphodiesterase activity"/>
    <property type="evidence" value="ECO:0007669"/>
    <property type="project" value="InterPro"/>
</dbReference>
<feature type="compositionally biased region" description="Acidic residues" evidence="4">
    <location>
        <begin position="125"/>
        <end position="134"/>
    </location>
</feature>
<feature type="compositionally biased region" description="Polar residues" evidence="4">
    <location>
        <begin position="457"/>
        <end position="468"/>
    </location>
</feature>
<evidence type="ECO:0000256" key="1">
    <source>
        <dbReference type="ARBA" id="ARBA00022723"/>
    </source>
</evidence>
<dbReference type="GO" id="GO:0007165">
    <property type="term" value="P:signal transduction"/>
    <property type="evidence" value="ECO:0007669"/>
    <property type="project" value="InterPro"/>
</dbReference>
<name>A0A194QXS9_PAPMA</name>
<dbReference type="InterPro" id="IPR023088">
    <property type="entry name" value="PDEase"/>
</dbReference>
<dbReference type="PANTHER" id="PTHR11347">
    <property type="entry name" value="CYCLIC NUCLEOTIDE PHOSPHODIESTERASE"/>
    <property type="match status" value="1"/>
</dbReference>
<dbReference type="STRING" id="76193.A0A194QXS9"/>
<organism evidence="6 7">
    <name type="scientific">Papilio machaon</name>
    <name type="common">Old World swallowtail butterfly</name>
    <dbReference type="NCBI Taxonomy" id="76193"/>
    <lineage>
        <taxon>Eukaryota</taxon>
        <taxon>Metazoa</taxon>
        <taxon>Ecdysozoa</taxon>
        <taxon>Arthropoda</taxon>
        <taxon>Hexapoda</taxon>
        <taxon>Insecta</taxon>
        <taxon>Pterygota</taxon>
        <taxon>Neoptera</taxon>
        <taxon>Endopterygota</taxon>
        <taxon>Lepidoptera</taxon>
        <taxon>Glossata</taxon>
        <taxon>Ditrysia</taxon>
        <taxon>Papilionoidea</taxon>
        <taxon>Papilionidae</taxon>
        <taxon>Papilioninae</taxon>
        <taxon>Papilio</taxon>
    </lineage>
</organism>
<evidence type="ECO:0000256" key="4">
    <source>
        <dbReference type="SAM" id="MobiDB-lite"/>
    </source>
</evidence>
<dbReference type="InterPro" id="IPR036971">
    <property type="entry name" value="PDEase_catalytic_dom_sf"/>
</dbReference>
<dbReference type="EMBL" id="KQ460953">
    <property type="protein sequence ID" value="KPJ10282.1"/>
    <property type="molecule type" value="Genomic_DNA"/>
</dbReference>
<feature type="binding site" evidence="3">
    <location>
        <position position="19"/>
    </location>
    <ligand>
        <name>Zn(2+)</name>
        <dbReference type="ChEBI" id="CHEBI:29105"/>
        <label>1</label>
    </ligand>
</feature>
<evidence type="ECO:0000256" key="2">
    <source>
        <dbReference type="ARBA" id="ARBA00022801"/>
    </source>
</evidence>
<keyword evidence="1 3" id="KW-0479">Metal-binding</keyword>
<dbReference type="Gene3D" id="1.10.1300.10">
    <property type="entry name" value="3'5'-cyclic nucleotide phosphodiesterase, catalytic domain"/>
    <property type="match status" value="1"/>
</dbReference>
<dbReference type="AlphaFoldDB" id="A0A194QXS9"/>
<sequence length="479" mass="53823">LRKREHRFLVMQIALKCADISNPCRPWDISKNWSFKVCEEFFRQGDYERELNLPVSALCDKNNISVPNIQIGFSKYIVTPLIKEWHRFLQNDLSTQMLDNLLSNQNKWERLIAMEVPEKNPTEAPDTDVADDNIESGSGLSDSSELLLPGRRSSLNPIKPRGFKEQLRRFSVPLNIFQERKIKRYVKSRASASSSEMRRDTSRLDIEFSIRSQQCSPKRGERATFATEKYLSTENLLQVDDADDDSYQKIPTSETTFLECLLASRHLHKSAEDTRFSPPTTKSDFLHRLENLKATRFRWFKKSEAEKSDQNEASTSGTATQEGGRRDKRGEAALAVGSRLRDNLSAVTLDGLHLEQLTPRRKSMPADSSAATAGALKEKKVLDVAAIHSLRKHAESTKEEGRRRRGSAPVPVAVSELRGLAQSAQGAQGARASAPTVTRKKPSAVASCQQWLARATNAQEKSLSNIPRRSSLPIEVMTG</sequence>
<evidence type="ECO:0000259" key="5">
    <source>
        <dbReference type="PROSITE" id="PS51845"/>
    </source>
</evidence>
<accession>A0A194QXS9</accession>
<feature type="region of interest" description="Disordered" evidence="4">
    <location>
        <begin position="117"/>
        <end position="148"/>
    </location>
</feature>
<dbReference type="SUPFAM" id="SSF109604">
    <property type="entry name" value="HD-domain/PDEase-like"/>
    <property type="match status" value="1"/>
</dbReference>
<feature type="compositionally biased region" description="Low complexity" evidence="4">
    <location>
        <begin position="135"/>
        <end position="148"/>
    </location>
</feature>
<evidence type="ECO:0000313" key="7">
    <source>
        <dbReference type="Proteomes" id="UP000053240"/>
    </source>
</evidence>
<feature type="non-terminal residue" evidence="6">
    <location>
        <position position="1"/>
    </location>
</feature>